<dbReference type="Proteomes" id="UP001515943">
    <property type="component" value="Unassembled WGS sequence"/>
</dbReference>
<dbReference type="InterPro" id="IPR002645">
    <property type="entry name" value="STAS_dom"/>
</dbReference>
<evidence type="ECO:0000313" key="3">
    <source>
        <dbReference type="Proteomes" id="UP001515943"/>
    </source>
</evidence>
<gene>
    <name evidence="2" type="ORF">FXN61_09575</name>
</gene>
<organism evidence="2 3">
    <name type="scientific">Lentzea indica</name>
    <dbReference type="NCBI Taxonomy" id="2604800"/>
    <lineage>
        <taxon>Bacteria</taxon>
        <taxon>Bacillati</taxon>
        <taxon>Actinomycetota</taxon>
        <taxon>Actinomycetes</taxon>
        <taxon>Pseudonocardiales</taxon>
        <taxon>Pseudonocardiaceae</taxon>
        <taxon>Lentzea</taxon>
    </lineage>
</organism>
<sequence length="170" mass="18316">MGQVPWTPAWRQPTEERPVAHLDHTTNVTVHPAPIDRAGAELLTVTARAVPSGAVVVAVHGEVDGTNCPLLLDRLMAHGRSTHHLILDLGEVSFFCAAGLTVLVVVREAALLADRKLCVIARTRQVRRPLMITGLARVLDLHTDLAGALVCPELPAGPRLVDPRQPADLR</sequence>
<dbReference type="Pfam" id="PF01740">
    <property type="entry name" value="STAS"/>
    <property type="match status" value="1"/>
</dbReference>
<accession>A0ABX1FED2</accession>
<dbReference type="InterPro" id="IPR036513">
    <property type="entry name" value="STAS_dom_sf"/>
</dbReference>
<dbReference type="EMBL" id="VSRL01000025">
    <property type="protein sequence ID" value="NKE57071.1"/>
    <property type="molecule type" value="Genomic_DNA"/>
</dbReference>
<dbReference type="PROSITE" id="PS50801">
    <property type="entry name" value="STAS"/>
    <property type="match status" value="1"/>
</dbReference>
<proteinExistence type="predicted"/>
<name>A0ABX1FED2_9PSEU</name>
<evidence type="ECO:0000313" key="2">
    <source>
        <dbReference type="EMBL" id="NKE57071.1"/>
    </source>
</evidence>
<reference evidence="2 3" key="1">
    <citation type="submission" date="2019-08" db="EMBL/GenBank/DDBJ databases">
        <title>Lentzea from Indian Himalayas.</title>
        <authorList>
            <person name="Mandal S."/>
            <person name="Mallick Gupta A."/>
            <person name="Maiti P.K."/>
            <person name="Sarkar J."/>
            <person name="Mandal S."/>
        </authorList>
    </citation>
    <scope>NUCLEOTIDE SEQUENCE [LARGE SCALE GENOMIC DNA]</scope>
    <source>
        <strain evidence="2 3">PSKA42</strain>
    </source>
</reference>
<dbReference type="PANTHER" id="PTHR33495:SF2">
    <property type="entry name" value="ANTI-SIGMA FACTOR ANTAGONIST TM_1081-RELATED"/>
    <property type="match status" value="1"/>
</dbReference>
<dbReference type="PANTHER" id="PTHR33495">
    <property type="entry name" value="ANTI-SIGMA FACTOR ANTAGONIST TM_1081-RELATED-RELATED"/>
    <property type="match status" value="1"/>
</dbReference>
<dbReference type="CDD" id="cd07043">
    <property type="entry name" value="STAS_anti-anti-sigma_factors"/>
    <property type="match status" value="1"/>
</dbReference>
<dbReference type="SUPFAM" id="SSF52091">
    <property type="entry name" value="SpoIIaa-like"/>
    <property type="match status" value="1"/>
</dbReference>
<keyword evidence="3" id="KW-1185">Reference proteome</keyword>
<evidence type="ECO:0000259" key="1">
    <source>
        <dbReference type="PROSITE" id="PS50801"/>
    </source>
</evidence>
<protein>
    <submittedName>
        <fullName evidence="2">STAS domain-containing protein</fullName>
    </submittedName>
</protein>
<dbReference type="Gene3D" id="3.30.750.24">
    <property type="entry name" value="STAS domain"/>
    <property type="match status" value="1"/>
</dbReference>
<comment type="caution">
    <text evidence="2">The sequence shown here is derived from an EMBL/GenBank/DDBJ whole genome shotgun (WGS) entry which is preliminary data.</text>
</comment>
<feature type="domain" description="STAS" evidence="1">
    <location>
        <begin position="53"/>
        <end position="152"/>
    </location>
</feature>